<sequence length="662" mass="71002">MAELSTTTTEERLDRLRGQLSGRRSVRAADRRMRLGRAQNLFVGVTLHAAARRDQGMELTGLEELLLGAAGRVLGEEEIAGFGRVYQEETSTAAAELFPEMMVGRPLSKGYASEDLIADLPRLEEEIAAQPNASIVRVDELAPDAPLDSKEFSQALAEHGGGITVVLGPAGTGRGVDGADAASVKLSLKDFRCLRASGEAGRDEIYWTSSAGSDSADKREYQSGEFGAIEQGNHRAFPADTYMFDGRVDQWLTCTITCWEADGSPGSWYDKLRQGLRDISDYCFKTSEALEDQSGEYEGGSAWLSLVGLVAALFNWLLGLVINDDDLVKERSIGFSRSALQSLSQRPGGVDEWDFNGGGGGHHKLNIRAQVSNPRVDTTIRYTVLTGSSWSTDAPLPATGGTLGAPALASFNGKLYTMHRDASTAISGALWWNSFDGSSWTAFQKLGGGAETPSAPAMAVYNGKLYSMHRAAGGDLHWNTLNTNGTSWSGFTMFPSGKSSATPALAAFDGILYCVFRGAGSDSLLYYASYNGTSWSAKRPLLAPQWTTPSAPALAAHGNRVHCVWRTHEGGLQLAHYSKQYDSWGVSSGVGGFSHAATALASHDGKLYNMHRDAAETGTLYWNAVGNPGTDRWPAYTRMAAVSGTTPALASHDGKLYCLHRG</sequence>
<protein>
    <submittedName>
        <fullName evidence="1">Uncharacterized protein</fullName>
    </submittedName>
</protein>
<organism evidence="1 2">
    <name type="scientific">Streptomyces huasconensis</name>
    <dbReference type="NCBI Taxonomy" id="1854574"/>
    <lineage>
        <taxon>Bacteria</taxon>
        <taxon>Bacillati</taxon>
        <taxon>Actinomycetota</taxon>
        <taxon>Actinomycetes</taxon>
        <taxon>Kitasatosporales</taxon>
        <taxon>Streptomycetaceae</taxon>
        <taxon>Streptomyces</taxon>
    </lineage>
</organism>
<keyword evidence="2" id="KW-1185">Reference proteome</keyword>
<comment type="caution">
    <text evidence="1">The sequence shown here is derived from an EMBL/GenBank/DDBJ whole genome shotgun (WGS) entry which is preliminary data.</text>
</comment>
<dbReference type="EMBL" id="JBEYRS010000018">
    <property type="protein sequence ID" value="MEW2366715.1"/>
    <property type="molecule type" value="Genomic_DNA"/>
</dbReference>
<gene>
    <name evidence="1" type="ORF">AB0887_32795</name>
</gene>
<evidence type="ECO:0000313" key="2">
    <source>
        <dbReference type="Proteomes" id="UP001553843"/>
    </source>
</evidence>
<dbReference type="RefSeq" id="WP_359783179.1">
    <property type="nucleotide sequence ID" value="NZ_JBEYRR010000013.1"/>
</dbReference>
<proteinExistence type="predicted"/>
<accession>A0ABV3M589</accession>
<name>A0ABV3M589_9ACTN</name>
<dbReference type="Proteomes" id="UP001553843">
    <property type="component" value="Unassembled WGS sequence"/>
</dbReference>
<dbReference type="SUPFAM" id="SSF89372">
    <property type="entry name" value="Fucose-specific lectin"/>
    <property type="match status" value="1"/>
</dbReference>
<reference evidence="1 2" key="1">
    <citation type="submission" date="2024-06" db="EMBL/GenBank/DDBJ databases">
        <title>The Natural Products Discovery Center: Release of the First 8490 Sequenced Strains for Exploring Actinobacteria Biosynthetic Diversity.</title>
        <authorList>
            <person name="Kalkreuter E."/>
            <person name="Kautsar S.A."/>
            <person name="Yang D."/>
            <person name="Bader C.D."/>
            <person name="Teijaro C.N."/>
            <person name="Fluegel L."/>
            <person name="Davis C.M."/>
            <person name="Simpson J.R."/>
            <person name="Lauterbach L."/>
            <person name="Steele A.D."/>
            <person name="Gui C."/>
            <person name="Meng S."/>
            <person name="Li G."/>
            <person name="Viehrig K."/>
            <person name="Ye F."/>
            <person name="Su P."/>
            <person name="Kiefer A.F."/>
            <person name="Nichols A."/>
            <person name="Cepeda A.J."/>
            <person name="Yan W."/>
            <person name="Fan B."/>
            <person name="Jiang Y."/>
            <person name="Adhikari A."/>
            <person name="Zheng C.-J."/>
            <person name="Schuster L."/>
            <person name="Cowan T.M."/>
            <person name="Smanski M.J."/>
            <person name="Chevrette M.G."/>
            <person name="De Carvalho L.P.S."/>
            <person name="Shen B."/>
        </authorList>
    </citation>
    <scope>NUCLEOTIDE SEQUENCE [LARGE SCALE GENOMIC DNA]</scope>
    <source>
        <strain evidence="1 2">NPDC047833</strain>
    </source>
</reference>
<evidence type="ECO:0000313" key="1">
    <source>
        <dbReference type="EMBL" id="MEW2366715.1"/>
    </source>
</evidence>